<feature type="region of interest" description="Disordered" evidence="1">
    <location>
        <begin position="1"/>
        <end position="36"/>
    </location>
</feature>
<accession>Q7UHU2</accession>
<dbReference type="EnsemblBacteria" id="CAD77877">
    <property type="protein sequence ID" value="CAD77877"/>
    <property type="gene ID" value="RB12974"/>
</dbReference>
<reference evidence="2 3" key="1">
    <citation type="journal article" date="2003" name="Proc. Natl. Acad. Sci. U.S.A.">
        <title>Complete genome sequence of the marine planctomycete Pirellula sp. strain 1.</title>
        <authorList>
            <person name="Gloeckner F.O."/>
            <person name="Kube M."/>
            <person name="Bauer M."/>
            <person name="Teeling H."/>
            <person name="Lombardot T."/>
            <person name="Ludwig W."/>
            <person name="Gade D."/>
            <person name="Beck A."/>
            <person name="Borzym K."/>
            <person name="Heitmann K."/>
            <person name="Rabus R."/>
            <person name="Schlesner H."/>
            <person name="Amann R."/>
            <person name="Reinhardt R."/>
        </authorList>
    </citation>
    <scope>NUCLEOTIDE SEQUENCE [LARGE SCALE GENOMIC DNA]</scope>
    <source>
        <strain evidence="3">DSM 10527 / NCIMB 13988 / SH1</strain>
    </source>
</reference>
<protein>
    <submittedName>
        <fullName evidence="2">Uncharacterized protein</fullName>
    </submittedName>
</protein>
<dbReference type="AlphaFoldDB" id="Q7UHU2"/>
<feature type="compositionally biased region" description="Polar residues" evidence="1">
    <location>
        <begin position="22"/>
        <end position="36"/>
    </location>
</feature>
<dbReference type="KEGG" id="rba:RB12974"/>
<dbReference type="STRING" id="243090.RB12974"/>
<dbReference type="Proteomes" id="UP000001025">
    <property type="component" value="Chromosome"/>
</dbReference>
<gene>
    <name evidence="2" type="ordered locus">RB12974</name>
</gene>
<dbReference type="InParanoid" id="Q7UHU2"/>
<evidence type="ECO:0000256" key="1">
    <source>
        <dbReference type="SAM" id="MobiDB-lite"/>
    </source>
</evidence>
<evidence type="ECO:0000313" key="2">
    <source>
        <dbReference type="EMBL" id="CAD77877.1"/>
    </source>
</evidence>
<dbReference type="HOGENOM" id="CLU_2828356_0_0_0"/>
<proteinExistence type="predicted"/>
<evidence type="ECO:0000313" key="3">
    <source>
        <dbReference type="Proteomes" id="UP000001025"/>
    </source>
</evidence>
<dbReference type="EMBL" id="BX294156">
    <property type="protein sequence ID" value="CAD77877.1"/>
    <property type="molecule type" value="Genomic_DNA"/>
</dbReference>
<organism evidence="2 3">
    <name type="scientific">Rhodopirellula baltica (strain DSM 10527 / NCIMB 13988 / SH1)</name>
    <dbReference type="NCBI Taxonomy" id="243090"/>
    <lineage>
        <taxon>Bacteria</taxon>
        <taxon>Pseudomonadati</taxon>
        <taxon>Planctomycetota</taxon>
        <taxon>Planctomycetia</taxon>
        <taxon>Pirellulales</taxon>
        <taxon>Pirellulaceae</taxon>
        <taxon>Rhodopirellula</taxon>
    </lineage>
</organism>
<keyword evidence="3" id="KW-1185">Reference proteome</keyword>
<sequence>MTELARTARLPERRRSGLIRPTSGSNRSSYRGSLGQNCMHGKAIHSIGRSNVGRTKEALRRTSGSD</sequence>
<name>Q7UHU2_RHOBA</name>